<evidence type="ECO:0000313" key="1">
    <source>
        <dbReference type="EMBL" id="OGZ46069.1"/>
    </source>
</evidence>
<evidence type="ECO:0000313" key="2">
    <source>
        <dbReference type="Proteomes" id="UP000176576"/>
    </source>
</evidence>
<name>A0A1G2G751_9BACT</name>
<proteinExistence type="predicted"/>
<comment type="caution">
    <text evidence="1">The sequence shown here is derived from an EMBL/GenBank/DDBJ whole genome shotgun (WGS) entry which is preliminary data.</text>
</comment>
<accession>A0A1G2G751</accession>
<dbReference type="STRING" id="1802117.A3J54_02480"/>
<dbReference type="Proteomes" id="UP000176576">
    <property type="component" value="Unassembled WGS sequence"/>
</dbReference>
<reference evidence="1 2" key="1">
    <citation type="journal article" date="2016" name="Nat. Commun.">
        <title>Thousands of microbial genomes shed light on interconnected biogeochemical processes in an aquifer system.</title>
        <authorList>
            <person name="Anantharaman K."/>
            <person name="Brown C.T."/>
            <person name="Hug L.A."/>
            <person name="Sharon I."/>
            <person name="Castelle C.J."/>
            <person name="Probst A.J."/>
            <person name="Thomas B.C."/>
            <person name="Singh A."/>
            <person name="Wilkins M.J."/>
            <person name="Karaoz U."/>
            <person name="Brodie E.L."/>
            <person name="Williams K.H."/>
            <person name="Hubbard S.S."/>
            <person name="Banfield J.F."/>
        </authorList>
    </citation>
    <scope>NUCLEOTIDE SEQUENCE [LARGE SCALE GENOMIC DNA]</scope>
</reference>
<protein>
    <submittedName>
        <fullName evidence="1">Uncharacterized protein</fullName>
    </submittedName>
</protein>
<dbReference type="AlphaFoldDB" id="A0A1G2G751"/>
<sequence>MADKQWRLAIGIHDGTMMSREYENRIYTSLPECILAMEEAEKNFQKLGYFIWFATVFGPDGEKISIHKGTPYR</sequence>
<organism evidence="1 2">
    <name type="scientific">Candidatus Ryanbacteria bacterium RIFCSPHIGHO2_02_FULL_45_13b</name>
    <dbReference type="NCBI Taxonomy" id="1802117"/>
    <lineage>
        <taxon>Bacteria</taxon>
        <taxon>Candidatus Ryaniibacteriota</taxon>
    </lineage>
</organism>
<dbReference type="EMBL" id="MHNN01000015">
    <property type="protein sequence ID" value="OGZ46069.1"/>
    <property type="molecule type" value="Genomic_DNA"/>
</dbReference>
<gene>
    <name evidence="1" type="ORF">A3J54_02480</name>
</gene>